<evidence type="ECO:0000313" key="1">
    <source>
        <dbReference type="EMBL" id="KAI3789503.1"/>
    </source>
</evidence>
<name>A0ACB9H0X9_CICIN</name>
<protein>
    <submittedName>
        <fullName evidence="1">Uncharacterized protein</fullName>
    </submittedName>
</protein>
<comment type="caution">
    <text evidence="1">The sequence shown here is derived from an EMBL/GenBank/DDBJ whole genome shotgun (WGS) entry which is preliminary data.</text>
</comment>
<gene>
    <name evidence="1" type="ORF">L2E82_02301</name>
</gene>
<dbReference type="Proteomes" id="UP001055811">
    <property type="component" value="Linkage Group LG01"/>
</dbReference>
<keyword evidence="2" id="KW-1185">Reference proteome</keyword>
<reference evidence="1 2" key="2">
    <citation type="journal article" date="2022" name="Mol. Ecol. Resour.">
        <title>The genomes of chicory, endive, great burdock and yacon provide insights into Asteraceae paleo-polyploidization history and plant inulin production.</title>
        <authorList>
            <person name="Fan W."/>
            <person name="Wang S."/>
            <person name="Wang H."/>
            <person name="Wang A."/>
            <person name="Jiang F."/>
            <person name="Liu H."/>
            <person name="Zhao H."/>
            <person name="Xu D."/>
            <person name="Zhang Y."/>
        </authorList>
    </citation>
    <scope>NUCLEOTIDE SEQUENCE [LARGE SCALE GENOMIC DNA]</scope>
    <source>
        <strain evidence="2">cv. Punajuju</strain>
        <tissue evidence="1">Leaves</tissue>
    </source>
</reference>
<accession>A0ACB9H0X9</accession>
<reference evidence="2" key="1">
    <citation type="journal article" date="2022" name="Mol. Ecol. Resour.">
        <title>The genomes of chicory, endive, great burdock and yacon provide insights into Asteraceae palaeo-polyploidization history and plant inulin production.</title>
        <authorList>
            <person name="Fan W."/>
            <person name="Wang S."/>
            <person name="Wang H."/>
            <person name="Wang A."/>
            <person name="Jiang F."/>
            <person name="Liu H."/>
            <person name="Zhao H."/>
            <person name="Xu D."/>
            <person name="Zhang Y."/>
        </authorList>
    </citation>
    <scope>NUCLEOTIDE SEQUENCE [LARGE SCALE GENOMIC DNA]</scope>
    <source>
        <strain evidence="2">cv. Punajuju</strain>
    </source>
</reference>
<evidence type="ECO:0000313" key="2">
    <source>
        <dbReference type="Proteomes" id="UP001055811"/>
    </source>
</evidence>
<sequence length="172" mass="19454">MCTTRSVCSWNIVVQRVGNKLFFDKRDGSQLDLLSVNDLGLFLIEDVAKGIDFLHFSCDPPIVHCDIKHSKVLLKYAKVVDFGLAIILGVDENEIIETFYECGEERDQETETAKDNNTDVDVEKGGNMNFAMSYPRRKKDKATSARCGGKEMKKLYHKKRAKQVVKEESIGS</sequence>
<organism evidence="1 2">
    <name type="scientific">Cichorium intybus</name>
    <name type="common">Chicory</name>
    <dbReference type="NCBI Taxonomy" id="13427"/>
    <lineage>
        <taxon>Eukaryota</taxon>
        <taxon>Viridiplantae</taxon>
        <taxon>Streptophyta</taxon>
        <taxon>Embryophyta</taxon>
        <taxon>Tracheophyta</taxon>
        <taxon>Spermatophyta</taxon>
        <taxon>Magnoliopsida</taxon>
        <taxon>eudicotyledons</taxon>
        <taxon>Gunneridae</taxon>
        <taxon>Pentapetalae</taxon>
        <taxon>asterids</taxon>
        <taxon>campanulids</taxon>
        <taxon>Asterales</taxon>
        <taxon>Asteraceae</taxon>
        <taxon>Cichorioideae</taxon>
        <taxon>Cichorieae</taxon>
        <taxon>Cichoriinae</taxon>
        <taxon>Cichorium</taxon>
    </lineage>
</organism>
<proteinExistence type="predicted"/>
<dbReference type="EMBL" id="CM042009">
    <property type="protein sequence ID" value="KAI3789503.1"/>
    <property type="molecule type" value="Genomic_DNA"/>
</dbReference>